<evidence type="ECO:0000313" key="4">
    <source>
        <dbReference type="Proteomes" id="UP001229421"/>
    </source>
</evidence>
<keyword evidence="4" id="KW-1185">Reference proteome</keyword>
<proteinExistence type="predicted"/>
<evidence type="ECO:0000313" key="3">
    <source>
        <dbReference type="EMBL" id="KAK1419701.1"/>
    </source>
</evidence>
<feature type="compositionally biased region" description="Polar residues" evidence="1">
    <location>
        <begin position="80"/>
        <end position="92"/>
    </location>
</feature>
<dbReference type="PANTHER" id="PTHR32002:SF60">
    <property type="entry name" value="PLANT REGULATOR RWP-RK FAMILY PROTEIN-RELATED"/>
    <property type="match status" value="1"/>
</dbReference>
<dbReference type="Pfam" id="PF22922">
    <property type="entry name" value="GAF_NLP"/>
    <property type="match status" value="1"/>
</dbReference>
<name>A0AAD8NT68_TARER</name>
<protein>
    <recommendedName>
        <fullName evidence="2">NLP1-9 GAF domain-containing protein</fullName>
    </recommendedName>
</protein>
<gene>
    <name evidence="3" type="ORF">QVD17_28973</name>
</gene>
<dbReference type="InterPro" id="IPR045012">
    <property type="entry name" value="NLP"/>
</dbReference>
<dbReference type="AlphaFoldDB" id="A0AAD8NT68"/>
<dbReference type="PANTHER" id="PTHR32002">
    <property type="entry name" value="PROTEIN NLP8"/>
    <property type="match status" value="1"/>
</dbReference>
<accession>A0AAD8NT68</accession>
<evidence type="ECO:0000256" key="1">
    <source>
        <dbReference type="SAM" id="MobiDB-lite"/>
    </source>
</evidence>
<dbReference type="GO" id="GO:0003700">
    <property type="term" value="F:DNA-binding transcription factor activity"/>
    <property type="evidence" value="ECO:0007669"/>
    <property type="project" value="InterPro"/>
</dbReference>
<dbReference type="Proteomes" id="UP001229421">
    <property type="component" value="Unassembled WGS sequence"/>
</dbReference>
<sequence length="273" mass="30954">MNDNVFAFENSSSSLMDYTYMDELLLDGCWLQAANGSIILNNNTSASNPFHDPPFQCPKFESNIQQPRSNDPEKDLPKSQVKNLINPQNPSEVVTESRQQWWIAPMASSGSSLTVMERLIHAISYMRHYMSNKNALIQIWLPETRKGNKVLSTSQKLFTCDLSCPGLFNYRNVSESYHFRVAGDAKDSLGLPGRVFMQKVPEWTPDVRLFKSEEYARVSHAQEHDVRGSFAVPVFDQDVKNCVGVVEVVMTTQKSKYSLEIRNLCKALEVCLS</sequence>
<feature type="region of interest" description="Disordered" evidence="1">
    <location>
        <begin position="60"/>
        <end position="92"/>
    </location>
</feature>
<evidence type="ECO:0000259" key="2">
    <source>
        <dbReference type="Pfam" id="PF22922"/>
    </source>
</evidence>
<comment type="caution">
    <text evidence="3">The sequence shown here is derived from an EMBL/GenBank/DDBJ whole genome shotgun (WGS) entry which is preliminary data.</text>
</comment>
<feature type="domain" description="NLP1-9 GAF" evidence="2">
    <location>
        <begin position="136"/>
        <end position="270"/>
    </location>
</feature>
<dbReference type="EMBL" id="JAUHHV010000007">
    <property type="protein sequence ID" value="KAK1419701.1"/>
    <property type="molecule type" value="Genomic_DNA"/>
</dbReference>
<organism evidence="3 4">
    <name type="scientific">Tagetes erecta</name>
    <name type="common">African marigold</name>
    <dbReference type="NCBI Taxonomy" id="13708"/>
    <lineage>
        <taxon>Eukaryota</taxon>
        <taxon>Viridiplantae</taxon>
        <taxon>Streptophyta</taxon>
        <taxon>Embryophyta</taxon>
        <taxon>Tracheophyta</taxon>
        <taxon>Spermatophyta</taxon>
        <taxon>Magnoliopsida</taxon>
        <taxon>eudicotyledons</taxon>
        <taxon>Gunneridae</taxon>
        <taxon>Pentapetalae</taxon>
        <taxon>asterids</taxon>
        <taxon>campanulids</taxon>
        <taxon>Asterales</taxon>
        <taxon>Asteraceae</taxon>
        <taxon>Asteroideae</taxon>
        <taxon>Heliantheae alliance</taxon>
        <taxon>Tageteae</taxon>
        <taxon>Tagetes</taxon>
    </lineage>
</organism>
<dbReference type="InterPro" id="IPR055081">
    <property type="entry name" value="NLP1-9_GAF"/>
</dbReference>
<reference evidence="3" key="1">
    <citation type="journal article" date="2023" name="bioRxiv">
        <title>Improved chromosome-level genome assembly for marigold (Tagetes erecta).</title>
        <authorList>
            <person name="Jiang F."/>
            <person name="Yuan L."/>
            <person name="Wang S."/>
            <person name="Wang H."/>
            <person name="Xu D."/>
            <person name="Wang A."/>
            <person name="Fan W."/>
        </authorList>
    </citation>
    <scope>NUCLEOTIDE SEQUENCE</scope>
    <source>
        <strain evidence="3">WSJ</strain>
        <tissue evidence="3">Leaf</tissue>
    </source>
</reference>